<protein>
    <submittedName>
        <fullName evidence="1">Uncharacterized protein</fullName>
    </submittedName>
</protein>
<dbReference type="Gene3D" id="1.10.620.20">
    <property type="entry name" value="Ribonucleotide Reductase, subunit A"/>
    <property type="match status" value="1"/>
</dbReference>
<dbReference type="EMBL" id="CP098502">
    <property type="protein sequence ID" value="UTI63657.1"/>
    <property type="molecule type" value="Genomic_DNA"/>
</dbReference>
<name>A0ABY5DSE8_9ACTN</name>
<dbReference type="RefSeq" id="WP_254570381.1">
    <property type="nucleotide sequence ID" value="NZ_CP098502.1"/>
</dbReference>
<proteinExistence type="predicted"/>
<organism evidence="1 2">
    <name type="scientific">Paraconexibacter antarcticus</name>
    <dbReference type="NCBI Taxonomy" id="2949664"/>
    <lineage>
        <taxon>Bacteria</taxon>
        <taxon>Bacillati</taxon>
        <taxon>Actinomycetota</taxon>
        <taxon>Thermoleophilia</taxon>
        <taxon>Solirubrobacterales</taxon>
        <taxon>Paraconexibacteraceae</taxon>
        <taxon>Paraconexibacter</taxon>
    </lineage>
</organism>
<reference evidence="1 2" key="1">
    <citation type="submission" date="2022-06" db="EMBL/GenBank/DDBJ databases">
        <title>Paraconexibacter antarcticus.</title>
        <authorList>
            <person name="Kim C.S."/>
        </authorList>
    </citation>
    <scope>NUCLEOTIDE SEQUENCE [LARGE SCALE GENOMIC DNA]</scope>
    <source>
        <strain evidence="1 2">02-257</strain>
    </source>
</reference>
<sequence>MTLAGYDHLLAAGRRLQWDDAAVDLRADAAAWPALDPALAARVTALVAGFCVAEVAVAAHLHPFGPAAGNPSAAACFALQAQDERRHARFFARAAAEVLGIDPDTGARAFAAPGVLALFETDLPALADRLAAGDAALPEAVGLYHLVLEGIVFAIGQEALLDTLTVAGVLPGVRDGLARVQGDERWHVGLGVMCLQDAGGTAEAGDVATLAARAAAAWGPDVATPERVERALAVHARRLTVLARAGAAAR</sequence>
<dbReference type="SUPFAM" id="SSF47240">
    <property type="entry name" value="Ferritin-like"/>
    <property type="match status" value="1"/>
</dbReference>
<dbReference type="InterPro" id="IPR009078">
    <property type="entry name" value="Ferritin-like_SF"/>
</dbReference>
<gene>
    <name evidence="1" type="ORF">NBH00_20225</name>
</gene>
<evidence type="ECO:0000313" key="2">
    <source>
        <dbReference type="Proteomes" id="UP001056035"/>
    </source>
</evidence>
<dbReference type="InterPro" id="IPR012348">
    <property type="entry name" value="RNR-like"/>
</dbReference>
<evidence type="ECO:0000313" key="1">
    <source>
        <dbReference type="EMBL" id="UTI63657.1"/>
    </source>
</evidence>
<dbReference type="Proteomes" id="UP001056035">
    <property type="component" value="Chromosome"/>
</dbReference>
<accession>A0ABY5DSE8</accession>
<keyword evidence="2" id="KW-1185">Reference proteome</keyword>